<comment type="caution">
    <text evidence="1">The sequence shown here is derived from an EMBL/GenBank/DDBJ whole genome shotgun (WGS) entry which is preliminary data.</text>
</comment>
<dbReference type="EMBL" id="CM039431">
    <property type="protein sequence ID" value="KAI4338167.1"/>
    <property type="molecule type" value="Genomic_DNA"/>
</dbReference>
<keyword evidence="2" id="KW-1185">Reference proteome</keyword>
<proteinExistence type="predicted"/>
<sequence>MCFKISTYAAFFFALAFCFSSTSAKESTIRLYASFPQYSKALNFTCSTQAFLLQYYIGPGHEWYVDRNRVESCNVTWGHSHASFKAFDYVDKDYPLVYWNVKFDGFFQSYDDRIYHKKASWVG</sequence>
<organism evidence="1 2">
    <name type="scientific">Bauhinia variegata</name>
    <name type="common">Purple orchid tree</name>
    <name type="synonym">Phanera variegata</name>
    <dbReference type="NCBI Taxonomy" id="167791"/>
    <lineage>
        <taxon>Eukaryota</taxon>
        <taxon>Viridiplantae</taxon>
        <taxon>Streptophyta</taxon>
        <taxon>Embryophyta</taxon>
        <taxon>Tracheophyta</taxon>
        <taxon>Spermatophyta</taxon>
        <taxon>Magnoliopsida</taxon>
        <taxon>eudicotyledons</taxon>
        <taxon>Gunneridae</taxon>
        <taxon>Pentapetalae</taxon>
        <taxon>rosids</taxon>
        <taxon>fabids</taxon>
        <taxon>Fabales</taxon>
        <taxon>Fabaceae</taxon>
        <taxon>Cercidoideae</taxon>
        <taxon>Cercideae</taxon>
        <taxon>Bauhiniinae</taxon>
        <taxon>Bauhinia</taxon>
    </lineage>
</organism>
<reference evidence="1 2" key="1">
    <citation type="journal article" date="2022" name="DNA Res.">
        <title>Chromosomal-level genome assembly of the orchid tree Bauhinia variegata (Leguminosae; Cercidoideae) supports the allotetraploid origin hypothesis of Bauhinia.</title>
        <authorList>
            <person name="Zhong Y."/>
            <person name="Chen Y."/>
            <person name="Zheng D."/>
            <person name="Pang J."/>
            <person name="Liu Y."/>
            <person name="Luo S."/>
            <person name="Meng S."/>
            <person name="Qian L."/>
            <person name="Wei D."/>
            <person name="Dai S."/>
            <person name="Zhou R."/>
        </authorList>
    </citation>
    <scope>NUCLEOTIDE SEQUENCE [LARGE SCALE GENOMIC DNA]</scope>
    <source>
        <strain evidence="1">BV-YZ2020</strain>
    </source>
</reference>
<accession>A0ACB9NPM0</accession>
<dbReference type="Proteomes" id="UP000828941">
    <property type="component" value="Chromosome 6"/>
</dbReference>
<evidence type="ECO:0000313" key="2">
    <source>
        <dbReference type="Proteomes" id="UP000828941"/>
    </source>
</evidence>
<name>A0ACB9NPM0_BAUVA</name>
<gene>
    <name evidence="1" type="ORF">L6164_016511</name>
</gene>
<evidence type="ECO:0000313" key="1">
    <source>
        <dbReference type="EMBL" id="KAI4338167.1"/>
    </source>
</evidence>
<protein>
    <submittedName>
        <fullName evidence="1">Uncharacterized protein</fullName>
    </submittedName>
</protein>